<name>A0ABZ1HYZ0_9PSEU</name>
<keyword evidence="2" id="KW-1185">Reference proteome</keyword>
<keyword evidence="1" id="KW-0489">Methyltransferase</keyword>
<dbReference type="SUPFAM" id="SSF53335">
    <property type="entry name" value="S-adenosyl-L-methionine-dependent methyltransferases"/>
    <property type="match status" value="1"/>
</dbReference>
<accession>A0ABZ1HYZ0</accession>
<gene>
    <name evidence="1" type="ORF">VSH64_31670</name>
</gene>
<dbReference type="InterPro" id="IPR006764">
    <property type="entry name" value="SAM_dep_MeTrfase_SAV2177_type"/>
</dbReference>
<keyword evidence="1" id="KW-0808">Transferase</keyword>
<dbReference type="Pfam" id="PF04672">
    <property type="entry name" value="Methyltransf_19"/>
    <property type="match status" value="1"/>
</dbReference>
<dbReference type="Gene3D" id="3.40.50.150">
    <property type="entry name" value="Vaccinia Virus protein VP39"/>
    <property type="match status" value="1"/>
</dbReference>
<dbReference type="Proteomes" id="UP001330812">
    <property type="component" value="Chromosome"/>
</dbReference>
<organism evidence="1 2">
    <name type="scientific">Amycolatopsis rhabdoformis</name>
    <dbReference type="NCBI Taxonomy" id="1448059"/>
    <lineage>
        <taxon>Bacteria</taxon>
        <taxon>Bacillati</taxon>
        <taxon>Actinomycetota</taxon>
        <taxon>Actinomycetes</taxon>
        <taxon>Pseudonocardiales</taxon>
        <taxon>Pseudonocardiaceae</taxon>
        <taxon>Amycolatopsis</taxon>
    </lineage>
</organism>
<dbReference type="InterPro" id="IPR029063">
    <property type="entry name" value="SAM-dependent_MTases_sf"/>
</dbReference>
<evidence type="ECO:0000313" key="1">
    <source>
        <dbReference type="EMBL" id="WSE27404.1"/>
    </source>
</evidence>
<dbReference type="RefSeq" id="WP_326566417.1">
    <property type="nucleotide sequence ID" value="NZ_CP142149.1"/>
</dbReference>
<dbReference type="EMBL" id="CP142149">
    <property type="protein sequence ID" value="WSE27404.1"/>
    <property type="molecule type" value="Genomic_DNA"/>
</dbReference>
<dbReference type="EC" id="2.1.1.-" evidence="1"/>
<reference evidence="1 2" key="1">
    <citation type="journal article" date="2015" name="Int. J. Syst. Evol. Microbiol.">
        <title>Amycolatopsis rhabdoformis sp. nov., an actinomycete isolated from a tropical forest soil.</title>
        <authorList>
            <person name="Souza W.R."/>
            <person name="Silva R.E."/>
            <person name="Goodfellow M."/>
            <person name="Busarakam K."/>
            <person name="Figueiro F.S."/>
            <person name="Ferreira D."/>
            <person name="Rodrigues-Filho E."/>
            <person name="Moraes L.A.B."/>
            <person name="Zucchi T.D."/>
        </authorList>
    </citation>
    <scope>NUCLEOTIDE SEQUENCE [LARGE SCALE GENOMIC DNA]</scope>
    <source>
        <strain evidence="1 2">NCIMB 14900</strain>
    </source>
</reference>
<dbReference type="GO" id="GO:0008168">
    <property type="term" value="F:methyltransferase activity"/>
    <property type="evidence" value="ECO:0007669"/>
    <property type="project" value="UniProtKB-KW"/>
</dbReference>
<proteinExistence type="predicted"/>
<protein>
    <submittedName>
        <fullName evidence="1">SAM-dependent methyltransferase</fullName>
        <ecNumber evidence="1">2.1.1.-</ecNumber>
    </submittedName>
</protein>
<dbReference type="PIRSF" id="PIRSF017393">
    <property type="entry name" value="MTase_SAV2177"/>
    <property type="match status" value="1"/>
</dbReference>
<sequence>MTYSPGGAPVGIDPTMPSTARVYDAALGGKDNYAADRELLDRMIRDVPEVIEMARMNRAFLIRACRFLADNAGIRQFIDCGSGLPTAENVHQVVQRVNNDATVVYTDNDPTVLAHGRVLLLDNEQTHIIGANVFHPAEVLDNPEVRGAIDFTQPVALLHLADLHFYPDDPAELMARYLDALPSGSFVVVSHCMDPENEHSHVARKFEEIYKASSGSPLFRTRAEIERILPPTMELITPGWVIPGEWWPDGPTLKQWTAGEQCVLAAVARKP</sequence>
<dbReference type="GO" id="GO:0032259">
    <property type="term" value="P:methylation"/>
    <property type="evidence" value="ECO:0007669"/>
    <property type="project" value="UniProtKB-KW"/>
</dbReference>
<evidence type="ECO:0000313" key="2">
    <source>
        <dbReference type="Proteomes" id="UP001330812"/>
    </source>
</evidence>